<proteinExistence type="predicted"/>
<dbReference type="Proteomes" id="UP001239445">
    <property type="component" value="Unassembled WGS sequence"/>
</dbReference>
<gene>
    <name evidence="1" type="ORF">QBC47DRAFT_418403</name>
</gene>
<accession>A0AAJ0F1K4</accession>
<evidence type="ECO:0000313" key="2">
    <source>
        <dbReference type="Proteomes" id="UP001239445"/>
    </source>
</evidence>
<evidence type="ECO:0000313" key="1">
    <source>
        <dbReference type="EMBL" id="KAK1750102.1"/>
    </source>
</evidence>
<keyword evidence="2" id="KW-1185">Reference proteome</keyword>
<name>A0AAJ0F1K4_9PEZI</name>
<dbReference type="AlphaFoldDB" id="A0AAJ0F1K4"/>
<protein>
    <submittedName>
        <fullName evidence="1">Uncharacterized protein</fullName>
    </submittedName>
</protein>
<reference evidence="1" key="1">
    <citation type="submission" date="2023-06" db="EMBL/GenBank/DDBJ databases">
        <title>Genome-scale phylogeny and comparative genomics of the fungal order Sordariales.</title>
        <authorList>
            <consortium name="Lawrence Berkeley National Laboratory"/>
            <person name="Hensen N."/>
            <person name="Bonometti L."/>
            <person name="Westerberg I."/>
            <person name="Brannstrom I.O."/>
            <person name="Guillou S."/>
            <person name="Cros-Aarteil S."/>
            <person name="Calhoun S."/>
            <person name="Haridas S."/>
            <person name="Kuo A."/>
            <person name="Mondo S."/>
            <person name="Pangilinan J."/>
            <person name="Riley R."/>
            <person name="Labutti K."/>
            <person name="Andreopoulos B."/>
            <person name="Lipzen A."/>
            <person name="Chen C."/>
            <person name="Yanf M."/>
            <person name="Daum C."/>
            <person name="Ng V."/>
            <person name="Clum A."/>
            <person name="Steindorff A."/>
            <person name="Ohm R."/>
            <person name="Martin F."/>
            <person name="Silar P."/>
            <person name="Natvig D."/>
            <person name="Lalanne C."/>
            <person name="Gautier V."/>
            <person name="Ament-Velasquez S.L."/>
            <person name="Kruys A."/>
            <person name="Hutchinson M.I."/>
            <person name="Powell A.J."/>
            <person name="Barry K."/>
            <person name="Miller A.N."/>
            <person name="Grigoriev I.V."/>
            <person name="Debuchy R."/>
            <person name="Gladieux P."/>
            <person name="Thoren M.H."/>
            <person name="Johannesson H."/>
        </authorList>
    </citation>
    <scope>NUCLEOTIDE SEQUENCE</scope>
    <source>
        <strain evidence="1">PSN4</strain>
    </source>
</reference>
<organism evidence="1 2">
    <name type="scientific">Echria macrotheca</name>
    <dbReference type="NCBI Taxonomy" id="438768"/>
    <lineage>
        <taxon>Eukaryota</taxon>
        <taxon>Fungi</taxon>
        <taxon>Dikarya</taxon>
        <taxon>Ascomycota</taxon>
        <taxon>Pezizomycotina</taxon>
        <taxon>Sordariomycetes</taxon>
        <taxon>Sordariomycetidae</taxon>
        <taxon>Sordariales</taxon>
        <taxon>Schizotheciaceae</taxon>
        <taxon>Echria</taxon>
    </lineage>
</organism>
<dbReference type="EMBL" id="MU839849">
    <property type="protein sequence ID" value="KAK1750102.1"/>
    <property type="molecule type" value="Genomic_DNA"/>
</dbReference>
<comment type="caution">
    <text evidence="1">The sequence shown here is derived from an EMBL/GenBank/DDBJ whole genome shotgun (WGS) entry which is preliminary data.</text>
</comment>
<sequence>MDFPRITPPPRLPGSLTLDRRAWAQPENCVSGFSNTNTACSAFTSRLDACSSILGGDSLKPVQDNPQYAACFCRQDLFSDMVVCKGVHRQCILDYAYDPDFNGYQSQWLQFCSSASPDLHVTTPPVPTVTVPPASNTCDYIRTACDRYSRYTDLCASNYASNTVNCYCQPQIQYVESICTIDGGALCPTATSSISFDGGTEKTVELSNLWGYKSCKTWLGIPGTLISGASAYSRGTAATPTVTNVPFVDFPLTYFNVATDPVFNDSQPVPTNTNQGERLRTRNLAMGLCMLIAILIQ</sequence>